<sequence>MSVKSDQIQSLNYCAHAVEDLRETATMLQHAMPHSASVLYRLISMLQTSVKFILPNCCNLVEPDEVRQAHLDLIRLPFPCVAFEVPWDKEREGPEYIGDFRQSPMTKRIALCWDARQFEPLPGLNSLLDAFEEGGVFVLPIYWGPEHKKWTVALGGAFVPYGCELSSLDLGDAMPASRIANAAKIAVGQSHEKSKQFRSEPFPILPEFYERAIATYGSRAKADAQIILDASDEVMVLIQACSVVNCANVSTSDIEPTASINKKRRASGKQPFFSYKVLELTEERSVHGRGNAGGQHASPRMHLRRGHLRQLERKVVWVRPALINAESTRGIVLKDYGVTPLSTAI</sequence>
<proteinExistence type="predicted"/>
<dbReference type="Proteomes" id="UP000092713">
    <property type="component" value="Unassembled WGS sequence"/>
</dbReference>
<dbReference type="EMBL" id="LOCQ01000040">
    <property type="protein sequence ID" value="OBV41034.1"/>
    <property type="molecule type" value="Genomic_DNA"/>
</dbReference>
<gene>
    <name evidence="1" type="ORF">ASR47_10234</name>
</gene>
<comment type="caution">
    <text evidence="1">The sequence shown here is derived from an EMBL/GenBank/DDBJ whole genome shotgun (WGS) entry which is preliminary data.</text>
</comment>
<reference evidence="1 2" key="1">
    <citation type="submission" date="2016-04" db="EMBL/GenBank/DDBJ databases">
        <title>Draft genome sequence of Janthinobacterium psychrotolerans sp. nov., isolated from freshwater sediments in Denmark.</title>
        <authorList>
            <person name="Gong X."/>
            <person name="Skrivergaard S."/>
            <person name="Korsgaard B.S."/>
            <person name="Schreiber L."/>
            <person name="Marshall I.P."/>
            <person name="Finster K."/>
            <person name="Schramm A."/>
        </authorList>
    </citation>
    <scope>NUCLEOTIDE SEQUENCE [LARGE SCALE GENOMIC DNA]</scope>
    <source>
        <strain evidence="1 2">S3-2</strain>
    </source>
</reference>
<organism evidence="1 2">
    <name type="scientific">Janthinobacterium psychrotolerans</name>
    <dbReference type="NCBI Taxonomy" id="1747903"/>
    <lineage>
        <taxon>Bacteria</taxon>
        <taxon>Pseudomonadati</taxon>
        <taxon>Pseudomonadota</taxon>
        <taxon>Betaproteobacteria</taxon>
        <taxon>Burkholderiales</taxon>
        <taxon>Oxalobacteraceae</taxon>
        <taxon>Janthinobacterium</taxon>
    </lineage>
</organism>
<dbReference type="PATRIC" id="fig|1747903.4.peg.4697"/>
<protein>
    <submittedName>
        <fullName evidence="1">Uncharacterized protein</fullName>
    </submittedName>
</protein>
<evidence type="ECO:0000313" key="1">
    <source>
        <dbReference type="EMBL" id="OBV41034.1"/>
    </source>
</evidence>
<evidence type="ECO:0000313" key="2">
    <source>
        <dbReference type="Proteomes" id="UP000092713"/>
    </source>
</evidence>
<dbReference type="AlphaFoldDB" id="A0A1A7C7N8"/>
<name>A0A1A7C7N8_9BURK</name>
<accession>A0A1A7C7N8</accession>
<keyword evidence="2" id="KW-1185">Reference proteome</keyword>